<evidence type="ECO:0000256" key="1">
    <source>
        <dbReference type="SAM" id="Phobius"/>
    </source>
</evidence>
<evidence type="ECO:0000313" key="2">
    <source>
        <dbReference type="EMBL" id="DAE04658.1"/>
    </source>
</evidence>
<name>A0A8S5PCF6_9CAUD</name>
<protein>
    <submittedName>
        <fullName evidence="2">Uncharacterized protein</fullName>
    </submittedName>
</protein>
<feature type="transmembrane region" description="Helical" evidence="1">
    <location>
        <begin position="12"/>
        <end position="31"/>
    </location>
</feature>
<keyword evidence="1" id="KW-1133">Transmembrane helix</keyword>
<accession>A0A8S5PCF6</accession>
<organism evidence="2">
    <name type="scientific">Myoviridae sp. ctFYw8</name>
    <dbReference type="NCBI Taxonomy" id="2825069"/>
    <lineage>
        <taxon>Viruses</taxon>
        <taxon>Duplodnaviria</taxon>
        <taxon>Heunggongvirae</taxon>
        <taxon>Uroviricota</taxon>
        <taxon>Caudoviricetes</taxon>
    </lineage>
</organism>
<dbReference type="EMBL" id="BK015392">
    <property type="protein sequence ID" value="DAE04658.1"/>
    <property type="molecule type" value="Genomic_DNA"/>
</dbReference>
<sequence length="55" mass="6020">MKKYFKGLGIALVYAPFAIIGVIVIATGMIFKAAGYALFGDFQHATDEIRQVKLL</sequence>
<keyword evidence="1" id="KW-0812">Transmembrane</keyword>
<proteinExistence type="predicted"/>
<reference evidence="2" key="1">
    <citation type="journal article" date="2021" name="Proc. Natl. Acad. Sci. U.S.A.">
        <title>A Catalog of Tens of Thousands of Viruses from Human Metagenomes Reveals Hidden Associations with Chronic Diseases.</title>
        <authorList>
            <person name="Tisza M.J."/>
            <person name="Buck C.B."/>
        </authorList>
    </citation>
    <scope>NUCLEOTIDE SEQUENCE</scope>
    <source>
        <strain evidence="2">CtFYw8</strain>
    </source>
</reference>
<keyword evidence="1" id="KW-0472">Membrane</keyword>